<comment type="caution">
    <text evidence="2">The sequence shown here is derived from an EMBL/GenBank/DDBJ whole genome shotgun (WGS) entry which is preliminary data.</text>
</comment>
<dbReference type="InterPro" id="IPR004360">
    <property type="entry name" value="Glyas_Fos-R_dOase_dom"/>
</dbReference>
<dbReference type="RefSeq" id="WP_387699652.1">
    <property type="nucleotide sequence ID" value="NZ_JBIAMX010000004.1"/>
</dbReference>
<protein>
    <submittedName>
        <fullName evidence="2">VOC family protein</fullName>
    </submittedName>
</protein>
<gene>
    <name evidence="2" type="ORF">ACFYTF_08815</name>
</gene>
<evidence type="ECO:0000313" key="3">
    <source>
        <dbReference type="Proteomes" id="UP001601444"/>
    </source>
</evidence>
<proteinExistence type="predicted"/>
<feature type="domain" description="VOC" evidence="1">
    <location>
        <begin position="3"/>
        <end position="123"/>
    </location>
</feature>
<dbReference type="SUPFAM" id="SSF54593">
    <property type="entry name" value="Glyoxalase/Bleomycin resistance protein/Dihydroxybiphenyl dioxygenase"/>
    <property type="match status" value="1"/>
</dbReference>
<organism evidence="2 3">
    <name type="scientific">Nocardia thailandica</name>
    <dbReference type="NCBI Taxonomy" id="257275"/>
    <lineage>
        <taxon>Bacteria</taxon>
        <taxon>Bacillati</taxon>
        <taxon>Actinomycetota</taxon>
        <taxon>Actinomycetes</taxon>
        <taxon>Mycobacteriales</taxon>
        <taxon>Nocardiaceae</taxon>
        <taxon>Nocardia</taxon>
    </lineage>
</organism>
<dbReference type="Gene3D" id="3.10.180.10">
    <property type="entry name" value="2,3-Dihydroxybiphenyl 1,2-Dioxygenase, domain 1"/>
    <property type="match status" value="1"/>
</dbReference>
<dbReference type="Proteomes" id="UP001601444">
    <property type="component" value="Unassembled WGS sequence"/>
</dbReference>
<dbReference type="InterPro" id="IPR029068">
    <property type="entry name" value="Glyas_Bleomycin-R_OHBP_Dase"/>
</dbReference>
<accession>A0ABW6PKL5</accession>
<dbReference type="Pfam" id="PF00903">
    <property type="entry name" value="Glyoxalase"/>
    <property type="match status" value="1"/>
</dbReference>
<keyword evidence="3" id="KW-1185">Reference proteome</keyword>
<dbReference type="PROSITE" id="PS51819">
    <property type="entry name" value="VOC"/>
    <property type="match status" value="1"/>
</dbReference>
<dbReference type="EMBL" id="JBIAMX010000004">
    <property type="protein sequence ID" value="MFF0542927.1"/>
    <property type="molecule type" value="Genomic_DNA"/>
</dbReference>
<dbReference type="InterPro" id="IPR037523">
    <property type="entry name" value="VOC_core"/>
</dbReference>
<name>A0ABW6PKL5_9NOCA</name>
<evidence type="ECO:0000259" key="1">
    <source>
        <dbReference type="PROSITE" id="PS51819"/>
    </source>
</evidence>
<sequence length="128" mass="13469">MQIVDSTVSLTVADVAVTARFLIEHFGYVEAITADGFVSVTHPGGGVGVAIHRLGLEVLPEDQRDVASRGVVLAFTVADAAAEEARLRAAGVEFTLPLTAQPWGERLFQVADGNGVIVQVLDWAEQAG</sequence>
<reference evidence="2 3" key="1">
    <citation type="submission" date="2024-10" db="EMBL/GenBank/DDBJ databases">
        <title>The Natural Products Discovery Center: Release of the First 8490 Sequenced Strains for Exploring Actinobacteria Biosynthetic Diversity.</title>
        <authorList>
            <person name="Kalkreuter E."/>
            <person name="Kautsar S.A."/>
            <person name="Yang D."/>
            <person name="Bader C.D."/>
            <person name="Teijaro C.N."/>
            <person name="Fluegel L."/>
            <person name="Davis C.M."/>
            <person name="Simpson J.R."/>
            <person name="Lauterbach L."/>
            <person name="Steele A.D."/>
            <person name="Gui C."/>
            <person name="Meng S."/>
            <person name="Li G."/>
            <person name="Viehrig K."/>
            <person name="Ye F."/>
            <person name="Su P."/>
            <person name="Kiefer A.F."/>
            <person name="Nichols A."/>
            <person name="Cepeda A.J."/>
            <person name="Yan W."/>
            <person name="Fan B."/>
            <person name="Jiang Y."/>
            <person name="Adhikari A."/>
            <person name="Zheng C.-J."/>
            <person name="Schuster L."/>
            <person name="Cowan T.M."/>
            <person name="Smanski M.J."/>
            <person name="Chevrette M.G."/>
            <person name="De Carvalho L.P.S."/>
            <person name="Shen B."/>
        </authorList>
    </citation>
    <scope>NUCLEOTIDE SEQUENCE [LARGE SCALE GENOMIC DNA]</scope>
    <source>
        <strain evidence="2 3">NPDC004045</strain>
    </source>
</reference>
<evidence type="ECO:0000313" key="2">
    <source>
        <dbReference type="EMBL" id="MFF0542927.1"/>
    </source>
</evidence>